<protein>
    <recommendedName>
        <fullName evidence="3">DUF4398 domain-containing protein</fullName>
    </recommendedName>
</protein>
<dbReference type="PROSITE" id="PS51257">
    <property type="entry name" value="PROKAR_LIPOPROTEIN"/>
    <property type="match status" value="1"/>
</dbReference>
<sequence length="119" mass="13147">MTPLLRTRPLRLVGTLIALYLFASTGCAQPVVIDMASFDPGQDQMAIAGYYRDQATDLREKAAALAESAVRYEGLFGPQSDWVSGARQLSQYYVAASQELEHRADAHAEVARTGRSRRR</sequence>
<keyword evidence="2" id="KW-1185">Reference proteome</keyword>
<evidence type="ECO:0008006" key="3">
    <source>
        <dbReference type="Google" id="ProtNLM"/>
    </source>
</evidence>
<evidence type="ECO:0000313" key="2">
    <source>
        <dbReference type="Proteomes" id="UP000675880"/>
    </source>
</evidence>
<name>A0ABM8R9H0_9BACT</name>
<reference evidence="1 2" key="1">
    <citation type="submission" date="2021-02" db="EMBL/GenBank/DDBJ databases">
        <authorList>
            <person name="Han P."/>
        </authorList>
    </citation>
    <scope>NUCLEOTIDE SEQUENCE [LARGE SCALE GENOMIC DNA]</scope>
    <source>
        <strain evidence="1">Candidatus Nitrospira sp. ZN2</strain>
    </source>
</reference>
<organism evidence="1 2">
    <name type="scientific">Nitrospira defluvii</name>
    <dbReference type="NCBI Taxonomy" id="330214"/>
    <lineage>
        <taxon>Bacteria</taxon>
        <taxon>Pseudomonadati</taxon>
        <taxon>Nitrospirota</taxon>
        <taxon>Nitrospiria</taxon>
        <taxon>Nitrospirales</taxon>
        <taxon>Nitrospiraceae</taxon>
        <taxon>Nitrospira</taxon>
    </lineage>
</organism>
<dbReference type="Proteomes" id="UP000675880">
    <property type="component" value="Unassembled WGS sequence"/>
</dbReference>
<dbReference type="RefSeq" id="WP_213042004.1">
    <property type="nucleotide sequence ID" value="NZ_CAJNBJ010000005.1"/>
</dbReference>
<accession>A0ABM8R9H0</accession>
<dbReference type="EMBL" id="CAJNBJ010000005">
    <property type="protein sequence ID" value="CAE6740441.1"/>
    <property type="molecule type" value="Genomic_DNA"/>
</dbReference>
<proteinExistence type="predicted"/>
<evidence type="ECO:0000313" key="1">
    <source>
        <dbReference type="EMBL" id="CAE6740441.1"/>
    </source>
</evidence>
<gene>
    <name evidence="1" type="ORF">NSPZN2_130064</name>
</gene>
<comment type="caution">
    <text evidence="1">The sequence shown here is derived from an EMBL/GenBank/DDBJ whole genome shotgun (WGS) entry which is preliminary data.</text>
</comment>